<evidence type="ECO:0000256" key="1">
    <source>
        <dbReference type="SAM" id="SignalP"/>
    </source>
</evidence>
<feature type="domain" description="Fungal lipase-type" evidence="2">
    <location>
        <begin position="86"/>
        <end position="238"/>
    </location>
</feature>
<dbReference type="GO" id="GO:0006629">
    <property type="term" value="P:lipid metabolic process"/>
    <property type="evidence" value="ECO:0007669"/>
    <property type="project" value="InterPro"/>
</dbReference>
<keyword evidence="4" id="KW-1185">Reference proteome</keyword>
<dbReference type="CDD" id="cd00519">
    <property type="entry name" value="Lipase_3"/>
    <property type="match status" value="1"/>
</dbReference>
<evidence type="ECO:0000259" key="2">
    <source>
        <dbReference type="Pfam" id="PF01764"/>
    </source>
</evidence>
<organism evidence="3 4">
    <name type="scientific">Pinibacter aurantiacus</name>
    <dbReference type="NCBI Taxonomy" id="2851599"/>
    <lineage>
        <taxon>Bacteria</taxon>
        <taxon>Pseudomonadati</taxon>
        <taxon>Bacteroidota</taxon>
        <taxon>Chitinophagia</taxon>
        <taxon>Chitinophagales</taxon>
        <taxon>Chitinophagaceae</taxon>
        <taxon>Pinibacter</taxon>
    </lineage>
</organism>
<dbReference type="InterPro" id="IPR002921">
    <property type="entry name" value="Fungal_lipase-type"/>
</dbReference>
<dbReference type="EMBL" id="JAHSPG010000002">
    <property type="protein sequence ID" value="MBV4356202.1"/>
    <property type="molecule type" value="Genomic_DNA"/>
</dbReference>
<gene>
    <name evidence="3" type="ORF">KTO63_03515</name>
</gene>
<dbReference type="Pfam" id="PF01764">
    <property type="entry name" value="Lipase_3"/>
    <property type="match status" value="1"/>
</dbReference>
<dbReference type="RefSeq" id="WP_217789764.1">
    <property type="nucleotide sequence ID" value="NZ_JAHSPG010000002.1"/>
</dbReference>
<evidence type="ECO:0000313" key="4">
    <source>
        <dbReference type="Proteomes" id="UP000812270"/>
    </source>
</evidence>
<evidence type="ECO:0000313" key="3">
    <source>
        <dbReference type="EMBL" id="MBV4356202.1"/>
    </source>
</evidence>
<feature type="signal peptide" evidence="1">
    <location>
        <begin position="1"/>
        <end position="20"/>
    </location>
</feature>
<proteinExistence type="predicted"/>
<dbReference type="AlphaFoldDB" id="A0A9E2S5W6"/>
<dbReference type="Proteomes" id="UP000812270">
    <property type="component" value="Unassembled WGS sequence"/>
</dbReference>
<reference evidence="3" key="1">
    <citation type="submission" date="2021-06" db="EMBL/GenBank/DDBJ databases">
        <authorList>
            <person name="Huq M.A."/>
        </authorList>
    </citation>
    <scope>NUCLEOTIDE SEQUENCE</scope>
    <source>
        <strain evidence="3">MAH-26</strain>
    </source>
</reference>
<keyword evidence="1" id="KW-0732">Signal</keyword>
<feature type="chain" id="PRO_5039732541" evidence="1">
    <location>
        <begin position="21"/>
        <end position="362"/>
    </location>
</feature>
<sequence>MKKNILLGHCFLLISLFSFSQHSLKAGFDGKEYRDVLRIAFGVTDTSAEKMKIENQRTYKMVYRSKSGALDNRWDLWTDEERKIAVINIRGTINTKESWLANFYAAMVPATGSIQVNDSTTFSYKMAKDSNAAVHVGWMIGLSYLGPDIIAHIKEYYAKGFKDFIICGHSQGGVLSLLMRSYVEYNGGLPKDIQFKTYASAAPKPGNLYYAYDLEYLSGLDWTFRVVNILDWVPETPFSIQTLDDYSQPNGLAALKPAIKKQKLVVRWYLNGAYKKLDKSPKKAVKYQQKYLGHGLYKIVKKTLPQLREPAYAKSNNYMVAGTPVILRPDEKYKELFPFDGKNTFINHMMKPYLYLAQLCYP</sequence>
<comment type="caution">
    <text evidence="3">The sequence shown here is derived from an EMBL/GenBank/DDBJ whole genome shotgun (WGS) entry which is preliminary data.</text>
</comment>
<protein>
    <submittedName>
        <fullName evidence="3">Lipase family protein</fullName>
    </submittedName>
</protein>
<name>A0A9E2S5W6_9BACT</name>
<accession>A0A9E2S5W6</accession>